<evidence type="ECO:0000313" key="4">
    <source>
        <dbReference type="Proteomes" id="UP000031449"/>
    </source>
</evidence>
<name>A0A0B5B049_9BACL</name>
<proteinExistence type="inferred from homology"/>
<dbReference type="HOGENOM" id="CLU_000404_4_2_9"/>
<dbReference type="GO" id="GO:0005971">
    <property type="term" value="C:ribonucleoside-diphosphate reductase complex"/>
    <property type="evidence" value="ECO:0007669"/>
    <property type="project" value="TreeGrafter"/>
</dbReference>
<dbReference type="PRINTS" id="PR01183">
    <property type="entry name" value="RIBORDTASEM1"/>
</dbReference>
<dbReference type="PANTHER" id="PTHR11573">
    <property type="entry name" value="RIBONUCLEOSIDE-DIPHOSPHATE REDUCTASE LARGE CHAIN"/>
    <property type="match status" value="1"/>
</dbReference>
<dbReference type="BioCyc" id="JESP1508404:G14D9-13575-MONOMER"/>
<dbReference type="GO" id="GO:0004748">
    <property type="term" value="F:ribonucleoside-diphosphate reductase activity, thioredoxin disulfide as acceptor"/>
    <property type="evidence" value="ECO:0007669"/>
    <property type="project" value="UniProtKB-EC"/>
</dbReference>
<dbReference type="InterPro" id="IPR013346">
    <property type="entry name" value="NrdE_NrdA_C"/>
</dbReference>
<dbReference type="EC" id="1.17.4.1" evidence="3"/>
<dbReference type="PROSITE" id="PS00089">
    <property type="entry name" value="RIBORED_LARGE"/>
    <property type="match status" value="1"/>
</dbReference>
<reference evidence="3 4" key="1">
    <citation type="submission" date="2014-08" db="EMBL/GenBank/DDBJ databases">
        <title>Complete genome of a marine bacteria Jeotgalibacillus malaysiensis.</title>
        <authorList>
            <person name="Yaakop A.S."/>
            <person name="Chan K.-G."/>
            <person name="Goh K.M."/>
        </authorList>
    </citation>
    <scope>NUCLEOTIDE SEQUENCE [LARGE SCALE GENOMIC DNA]</scope>
    <source>
        <strain evidence="3 4">D5</strain>
        <plasmid evidence="4">Plasmid</plasmid>
    </source>
</reference>
<dbReference type="KEGG" id="jeo:JMA_42520"/>
<dbReference type="Proteomes" id="UP000031449">
    <property type="component" value="Plasmid unnamed"/>
</dbReference>
<keyword evidence="3" id="KW-0614">Plasmid</keyword>
<dbReference type="PANTHER" id="PTHR11573:SF30">
    <property type="entry name" value="RIBONUCLEOSIDE-DIPHOSPHATE REDUCTASE 2 SUBUNIT ALPHA"/>
    <property type="match status" value="1"/>
</dbReference>
<keyword evidence="4" id="KW-1185">Reference proteome</keyword>
<dbReference type="InterPro" id="IPR000788">
    <property type="entry name" value="RNR_lg_C"/>
</dbReference>
<dbReference type="GO" id="GO:0005524">
    <property type="term" value="F:ATP binding"/>
    <property type="evidence" value="ECO:0007669"/>
    <property type="project" value="TreeGrafter"/>
</dbReference>
<accession>A0A0B5B049</accession>
<evidence type="ECO:0000259" key="2">
    <source>
        <dbReference type="PROSITE" id="PS00089"/>
    </source>
</evidence>
<feature type="domain" description="Ribonucleotide reductase large subunit" evidence="2">
    <location>
        <begin position="126"/>
        <end position="148"/>
    </location>
</feature>
<protein>
    <submittedName>
        <fullName evidence="3">Ribonucleotide reductase</fullName>
        <ecNumber evidence="3">1.17.4.1</ecNumber>
    </submittedName>
</protein>
<evidence type="ECO:0000256" key="1">
    <source>
        <dbReference type="ARBA" id="ARBA00010406"/>
    </source>
</evidence>
<keyword evidence="3" id="KW-0560">Oxidoreductase</keyword>
<dbReference type="Gene3D" id="3.20.70.20">
    <property type="match status" value="1"/>
</dbReference>
<comment type="similarity">
    <text evidence="1">Belongs to the ribonucleoside diphosphate reductase large chain family.</text>
</comment>
<sequence length="273" mass="30989">MAMDVMNSVSESSNISMVPGVARANRLMRSVGLGAMDLHGYLAEQYVAYGSPDSIEFVDVFFNLVNFYTLQHSMLKAKETGERFYKFAESDYADGSYFNKHGEIKPTSAKVKQMFEGIHIPTQAEWDILREEVMTYGLYNSHRMAVAPTGSISYTMNATPSVTPIKKLVEERTYGNSKTYYPMPKSDEVGFMYQSSYDIDPFKVIDVIATIQKHVDQGISFELNVYSTMNSRDLQRIYLYAHHKGVKTLYYTRTKKVELGEETAIDECESCAV</sequence>
<dbReference type="GO" id="GO:0009263">
    <property type="term" value="P:deoxyribonucleotide biosynthetic process"/>
    <property type="evidence" value="ECO:0007669"/>
    <property type="project" value="TreeGrafter"/>
</dbReference>
<gene>
    <name evidence="3" type="ORF">JMA_42520</name>
</gene>
<dbReference type="Pfam" id="PF02867">
    <property type="entry name" value="Ribonuc_red_lgC"/>
    <property type="match status" value="1"/>
</dbReference>
<evidence type="ECO:0000313" key="3">
    <source>
        <dbReference type="EMBL" id="AJD93569.1"/>
    </source>
</evidence>
<organism evidence="3 4">
    <name type="scientific">Jeotgalibacillus malaysiensis</name>
    <dbReference type="NCBI Taxonomy" id="1508404"/>
    <lineage>
        <taxon>Bacteria</taxon>
        <taxon>Bacillati</taxon>
        <taxon>Bacillota</taxon>
        <taxon>Bacilli</taxon>
        <taxon>Bacillales</taxon>
        <taxon>Caryophanaceae</taxon>
        <taxon>Jeotgalibacillus</taxon>
    </lineage>
</organism>
<dbReference type="InterPro" id="IPR039718">
    <property type="entry name" value="Rrm1"/>
</dbReference>
<dbReference type="AlphaFoldDB" id="A0A0B5B049"/>
<dbReference type="EMBL" id="CP009417">
    <property type="protein sequence ID" value="AJD93569.1"/>
    <property type="molecule type" value="Genomic_DNA"/>
</dbReference>
<geneLocation type="plasmid" evidence="4"/>
<dbReference type="SUPFAM" id="SSF51998">
    <property type="entry name" value="PFL-like glycyl radical enzymes"/>
    <property type="match status" value="1"/>
</dbReference>